<organism evidence="3 4">
    <name type="scientific">Monosporascus cannonballus</name>
    <dbReference type="NCBI Taxonomy" id="155416"/>
    <lineage>
        <taxon>Eukaryota</taxon>
        <taxon>Fungi</taxon>
        <taxon>Dikarya</taxon>
        <taxon>Ascomycota</taxon>
        <taxon>Pezizomycotina</taxon>
        <taxon>Sordariomycetes</taxon>
        <taxon>Xylariomycetidae</taxon>
        <taxon>Xylariales</taxon>
        <taxon>Xylariales incertae sedis</taxon>
        <taxon>Monosporascus</taxon>
    </lineage>
</organism>
<dbReference type="InterPro" id="IPR012132">
    <property type="entry name" value="GMC_OxRdtase"/>
</dbReference>
<dbReference type="SUPFAM" id="SSF54373">
    <property type="entry name" value="FAD-linked reductases, C-terminal domain"/>
    <property type="match status" value="1"/>
</dbReference>
<comment type="similarity">
    <text evidence="1">Belongs to the GMC oxidoreductase family.</text>
</comment>
<dbReference type="EMBL" id="QJNS01000719">
    <property type="protein sequence ID" value="RYO74710.1"/>
    <property type="molecule type" value="Genomic_DNA"/>
</dbReference>
<dbReference type="PANTHER" id="PTHR11552">
    <property type="entry name" value="GLUCOSE-METHANOL-CHOLINE GMC OXIDOREDUCTASE"/>
    <property type="match status" value="1"/>
</dbReference>
<accession>A0ABY0GV46</accession>
<evidence type="ECO:0000259" key="2">
    <source>
        <dbReference type="Pfam" id="PF05199"/>
    </source>
</evidence>
<dbReference type="PANTHER" id="PTHR11552:SF210">
    <property type="entry name" value="GLUCOSE-METHANOL-CHOLINE OXIDOREDUCTASE N-TERMINAL DOMAIN-CONTAINING PROTEIN-RELATED"/>
    <property type="match status" value="1"/>
</dbReference>
<dbReference type="SUPFAM" id="SSF51905">
    <property type="entry name" value="FAD/NAD(P)-binding domain"/>
    <property type="match status" value="1"/>
</dbReference>
<reference evidence="3 4" key="1">
    <citation type="submission" date="2018-06" db="EMBL/GenBank/DDBJ databases">
        <title>Complete Genomes of Monosporascus.</title>
        <authorList>
            <person name="Robinson A.J."/>
            <person name="Natvig D.O."/>
        </authorList>
    </citation>
    <scope>NUCLEOTIDE SEQUENCE [LARGE SCALE GENOMIC DNA]</scope>
    <source>
        <strain evidence="3 4">CBS 609.92</strain>
    </source>
</reference>
<dbReference type="Gene3D" id="3.50.50.60">
    <property type="entry name" value="FAD/NAD(P)-binding domain"/>
    <property type="match status" value="1"/>
</dbReference>
<dbReference type="Proteomes" id="UP000294003">
    <property type="component" value="Unassembled WGS sequence"/>
</dbReference>
<dbReference type="Pfam" id="PF05199">
    <property type="entry name" value="GMC_oxred_C"/>
    <property type="match status" value="1"/>
</dbReference>
<dbReference type="InterPro" id="IPR007867">
    <property type="entry name" value="GMC_OxRtase_C"/>
</dbReference>
<protein>
    <recommendedName>
        <fullName evidence="2">Glucose-methanol-choline oxidoreductase C-terminal domain-containing protein</fullName>
    </recommendedName>
</protein>
<evidence type="ECO:0000313" key="3">
    <source>
        <dbReference type="EMBL" id="RYO74710.1"/>
    </source>
</evidence>
<name>A0ABY0GV46_9PEZI</name>
<keyword evidence="4" id="KW-1185">Reference proteome</keyword>
<comment type="caution">
    <text evidence="3">The sequence shown here is derived from an EMBL/GenBank/DDBJ whole genome shotgun (WGS) entry which is preliminary data.</text>
</comment>
<evidence type="ECO:0000313" key="4">
    <source>
        <dbReference type="Proteomes" id="UP000294003"/>
    </source>
</evidence>
<dbReference type="Gene3D" id="3.30.560.10">
    <property type="entry name" value="Glucose Oxidase, domain 3"/>
    <property type="match status" value="1"/>
</dbReference>
<evidence type="ECO:0000256" key="1">
    <source>
        <dbReference type="ARBA" id="ARBA00010790"/>
    </source>
</evidence>
<proteinExistence type="inferred from homology"/>
<dbReference type="InterPro" id="IPR036188">
    <property type="entry name" value="FAD/NAD-bd_sf"/>
</dbReference>
<gene>
    <name evidence="3" type="ORF">DL762_010306</name>
</gene>
<feature type="domain" description="Glucose-methanol-choline oxidoreductase C-terminal" evidence="2">
    <location>
        <begin position="95"/>
        <end position="233"/>
    </location>
</feature>
<sequence>MSGLSFEVKDGVKTIEDLLRRDPVALERAMEQYTQSQSAQSAYYNRLLKNPKESTTSFFTYAAQGNFGSASGSSLIQSAILPGNYYSVAVCLLQPLSRGCVHVRTADPSGPVKVDPRYLTHPLDLEVFARHMTYIHTIFSAEPLASLLKPDGRRNASAPADLTDLDAMRKYVQQTALSSFHPTSTCAMLPLEKGGVVNERLIVHGTRNLRVVDASAFPITTRGNPMATVYAVAERAADFVKEDLERKRGDGMIH</sequence>